<evidence type="ECO:0000313" key="8">
    <source>
        <dbReference type="Proteomes" id="UP000051886"/>
    </source>
</evidence>
<keyword evidence="8" id="KW-1185">Reference proteome</keyword>
<dbReference type="InterPro" id="IPR007554">
    <property type="entry name" value="Glycerophosphate_synth"/>
</dbReference>
<keyword evidence="3" id="KW-1003">Cell membrane</keyword>
<evidence type="ECO:0000256" key="6">
    <source>
        <dbReference type="ARBA" id="ARBA00023136"/>
    </source>
</evidence>
<dbReference type="PATRIC" id="fig|449659.4.peg.1691"/>
<accession>A0A0R2LB92</accession>
<name>A0A0R2LB92_9LACO</name>
<dbReference type="EMBL" id="JQCN01000034">
    <property type="protein sequence ID" value="KRN99170.1"/>
    <property type="molecule type" value="Genomic_DNA"/>
</dbReference>
<dbReference type="GO" id="GO:0005886">
    <property type="term" value="C:plasma membrane"/>
    <property type="evidence" value="ECO:0007669"/>
    <property type="project" value="UniProtKB-SubCell"/>
</dbReference>
<sequence length="383" mass="44513">MVDQVPKLSRRYLMKLKSIILTALLAIFYPFALLQRVHSRRITFISLEHDHLSKDFKLIYDQLETKEDYDLQTVLFKLEPSFWGNIKYGLACIRQLFLIQSSRLVILDFNNFVVSKFPHKSQVKVLQLWHATGALKKFGNEVERDYVIQHYDYALANSAFFKTIYSQAFNLPEDQVVVTGIPDNDKNFDANFTRQTKLRLLKKYPQLVGKKVVTYAPTFRGRFGTQFNEAEIDLKYLRQELGNDYILIYKAHPLISNSVYANDPNVLFIKDELISNIFCVTDLLITDYSAITIDWMAFDKPTIAYVPDLDKYARKPGLNIDYESEFPGVVVRDQSQLTGAIEVADSDLNKQKRRQFTDKVYQFTDGKSTKRVIELIDSIMFPI</sequence>
<dbReference type="AlphaFoldDB" id="A0A0R2LB92"/>
<keyword evidence="5" id="KW-0777">Teichoic acid biosynthesis</keyword>
<reference evidence="7 8" key="1">
    <citation type="journal article" date="2015" name="Genome Announc.">
        <title>Expanding the biotechnology potential of lactobacilli through comparative genomics of 213 strains and associated genera.</title>
        <authorList>
            <person name="Sun Z."/>
            <person name="Harris H.M."/>
            <person name="McCann A."/>
            <person name="Guo C."/>
            <person name="Argimon S."/>
            <person name="Zhang W."/>
            <person name="Yang X."/>
            <person name="Jeffery I.B."/>
            <person name="Cooney J.C."/>
            <person name="Kagawa T.F."/>
            <person name="Liu W."/>
            <person name="Song Y."/>
            <person name="Salvetti E."/>
            <person name="Wrobel A."/>
            <person name="Rasinkangas P."/>
            <person name="Parkhill J."/>
            <person name="Rea M.C."/>
            <person name="O'Sullivan O."/>
            <person name="Ritari J."/>
            <person name="Douillard F.P."/>
            <person name="Paul Ross R."/>
            <person name="Yang R."/>
            <person name="Briner A.E."/>
            <person name="Felis G.E."/>
            <person name="de Vos W.M."/>
            <person name="Barrangou R."/>
            <person name="Klaenhammer T.R."/>
            <person name="Caufield P.W."/>
            <person name="Cui Y."/>
            <person name="Zhang H."/>
            <person name="O'Toole P.W."/>
        </authorList>
    </citation>
    <scope>NUCLEOTIDE SEQUENCE [LARGE SCALE GENOMIC DNA]</scope>
    <source>
        <strain evidence="7 8">NBRC 103219</strain>
    </source>
</reference>
<dbReference type="PANTHER" id="PTHR37316">
    <property type="entry name" value="TEICHOIC ACID GLYCEROL-PHOSPHATE PRIMASE"/>
    <property type="match status" value="1"/>
</dbReference>
<organism evidence="7 8">
    <name type="scientific">Ligilactobacillus pobuzihii</name>
    <dbReference type="NCBI Taxonomy" id="449659"/>
    <lineage>
        <taxon>Bacteria</taxon>
        <taxon>Bacillati</taxon>
        <taxon>Bacillota</taxon>
        <taxon>Bacilli</taxon>
        <taxon>Lactobacillales</taxon>
        <taxon>Lactobacillaceae</taxon>
        <taxon>Ligilactobacillus</taxon>
    </lineage>
</organism>
<dbReference type="STRING" id="449659.IV66_GL001658"/>
<dbReference type="SUPFAM" id="SSF53756">
    <property type="entry name" value="UDP-Glycosyltransferase/glycogen phosphorylase"/>
    <property type="match status" value="1"/>
</dbReference>
<protein>
    <submittedName>
        <fullName evidence="7">Teichoic acid biosynthesis protein B</fullName>
    </submittedName>
</protein>
<comment type="similarity">
    <text evidence="2">Belongs to the CDP-glycerol glycerophosphotransferase family.</text>
</comment>
<dbReference type="Gene3D" id="3.40.50.12580">
    <property type="match status" value="1"/>
</dbReference>
<comment type="subcellular location">
    <subcellularLocation>
        <location evidence="1">Cell membrane</location>
        <topology evidence="1">Peripheral membrane protein</topology>
    </subcellularLocation>
</comment>
<dbReference type="InterPro" id="IPR043148">
    <property type="entry name" value="TagF_C"/>
</dbReference>
<keyword evidence="6" id="KW-0472">Membrane</keyword>
<dbReference type="Gene3D" id="3.40.50.11820">
    <property type="match status" value="1"/>
</dbReference>
<evidence type="ECO:0000256" key="1">
    <source>
        <dbReference type="ARBA" id="ARBA00004202"/>
    </source>
</evidence>
<dbReference type="InterPro" id="IPR043149">
    <property type="entry name" value="TagF_N"/>
</dbReference>
<dbReference type="Pfam" id="PF04464">
    <property type="entry name" value="Glyphos_transf"/>
    <property type="match status" value="1"/>
</dbReference>
<dbReference type="InterPro" id="IPR051612">
    <property type="entry name" value="Teichoic_Acid_Biosynth"/>
</dbReference>
<evidence type="ECO:0000256" key="4">
    <source>
        <dbReference type="ARBA" id="ARBA00022679"/>
    </source>
</evidence>
<dbReference type="GO" id="GO:0019350">
    <property type="term" value="P:teichoic acid biosynthetic process"/>
    <property type="evidence" value="ECO:0007669"/>
    <property type="project" value="UniProtKB-KW"/>
</dbReference>
<dbReference type="GO" id="GO:0047355">
    <property type="term" value="F:CDP-glycerol glycerophosphotransferase activity"/>
    <property type="evidence" value="ECO:0007669"/>
    <property type="project" value="InterPro"/>
</dbReference>
<comment type="caution">
    <text evidence="7">The sequence shown here is derived from an EMBL/GenBank/DDBJ whole genome shotgun (WGS) entry which is preliminary data.</text>
</comment>
<gene>
    <name evidence="7" type="ORF">IV66_GL001658</name>
</gene>
<evidence type="ECO:0000256" key="2">
    <source>
        <dbReference type="ARBA" id="ARBA00010488"/>
    </source>
</evidence>
<dbReference type="Proteomes" id="UP000051886">
    <property type="component" value="Unassembled WGS sequence"/>
</dbReference>
<proteinExistence type="inferred from homology"/>
<keyword evidence="4" id="KW-0808">Transferase</keyword>
<evidence type="ECO:0000313" key="7">
    <source>
        <dbReference type="EMBL" id="KRN99170.1"/>
    </source>
</evidence>
<evidence type="ECO:0000256" key="3">
    <source>
        <dbReference type="ARBA" id="ARBA00022475"/>
    </source>
</evidence>
<evidence type="ECO:0000256" key="5">
    <source>
        <dbReference type="ARBA" id="ARBA00022944"/>
    </source>
</evidence>
<dbReference type="PANTHER" id="PTHR37316:SF3">
    <property type="entry name" value="TEICHOIC ACID GLYCEROL-PHOSPHATE TRANSFERASE"/>
    <property type="match status" value="1"/>
</dbReference>